<sequence>MAFLENIYYVDDGFFSVFTFPFTEGSAQNAIEDKYGVVISKTFAKKYFGSDSAIDKQLRIKYDDIFLTVKGVVDIPENSSVKFDIVASYEMGEEISPWIKDVHDWYNTFSITYVQLKDGANAEDVKDKLQRIVIENFLPVGENKTDLNLLPFSEYHAAEESNQTLIIILAIIALGIIGIAIVNFINLTITNSLVRIKEIGIKRVHGATRQNLFQQINDRISNGKFYSLNFWDCNGCFTSSNF</sequence>
<keyword evidence="1" id="KW-1133">Transmembrane helix</keyword>
<dbReference type="STRING" id="192904.SAMN04488514_10296"/>
<dbReference type="Pfam" id="PF12704">
    <property type="entry name" value="MacB_PCD"/>
    <property type="match status" value="1"/>
</dbReference>
<dbReference type="GO" id="GO:0005886">
    <property type="term" value="C:plasma membrane"/>
    <property type="evidence" value="ECO:0007669"/>
    <property type="project" value="TreeGrafter"/>
</dbReference>
<protein>
    <submittedName>
        <fullName evidence="3">MacB-like core domain-containing protein</fullName>
    </submittedName>
</protein>
<organism evidence="3 4">
    <name type="scientific">Kriegella aquimaris</name>
    <dbReference type="NCBI Taxonomy" id="192904"/>
    <lineage>
        <taxon>Bacteria</taxon>
        <taxon>Pseudomonadati</taxon>
        <taxon>Bacteroidota</taxon>
        <taxon>Flavobacteriia</taxon>
        <taxon>Flavobacteriales</taxon>
        <taxon>Flavobacteriaceae</taxon>
        <taxon>Kriegella</taxon>
    </lineage>
</organism>
<proteinExistence type="predicted"/>
<dbReference type="RefSeq" id="WP_089886435.1">
    <property type="nucleotide sequence ID" value="NZ_FNGV01000002.1"/>
</dbReference>
<dbReference type="OrthoDB" id="8740261at2"/>
<dbReference type="InterPro" id="IPR050250">
    <property type="entry name" value="Macrolide_Exporter_MacB"/>
</dbReference>
<evidence type="ECO:0000259" key="2">
    <source>
        <dbReference type="Pfam" id="PF12704"/>
    </source>
</evidence>
<feature type="transmembrane region" description="Helical" evidence="1">
    <location>
        <begin position="165"/>
        <end position="187"/>
    </location>
</feature>
<reference evidence="3 4" key="1">
    <citation type="submission" date="2016-10" db="EMBL/GenBank/DDBJ databases">
        <authorList>
            <person name="de Groot N.N."/>
        </authorList>
    </citation>
    <scope>NUCLEOTIDE SEQUENCE [LARGE SCALE GENOMIC DNA]</scope>
    <source>
        <strain evidence="3 4">DSM 19886</strain>
    </source>
</reference>
<feature type="domain" description="MacB-like periplasmic core" evidence="2">
    <location>
        <begin position="7"/>
        <end position="131"/>
    </location>
</feature>
<evidence type="ECO:0000313" key="3">
    <source>
        <dbReference type="EMBL" id="SDL62170.1"/>
    </source>
</evidence>
<dbReference type="InterPro" id="IPR025857">
    <property type="entry name" value="MacB_PCD"/>
</dbReference>
<keyword evidence="4" id="KW-1185">Reference proteome</keyword>
<dbReference type="PANTHER" id="PTHR30572">
    <property type="entry name" value="MEMBRANE COMPONENT OF TRANSPORTER-RELATED"/>
    <property type="match status" value="1"/>
</dbReference>
<dbReference type="AlphaFoldDB" id="A0A1G9LJS4"/>
<keyword evidence="1" id="KW-0472">Membrane</keyword>
<accession>A0A1G9LJS4</accession>
<dbReference type="EMBL" id="FNGV01000002">
    <property type="protein sequence ID" value="SDL62170.1"/>
    <property type="molecule type" value="Genomic_DNA"/>
</dbReference>
<dbReference type="Proteomes" id="UP000199440">
    <property type="component" value="Unassembled WGS sequence"/>
</dbReference>
<evidence type="ECO:0000313" key="4">
    <source>
        <dbReference type="Proteomes" id="UP000199440"/>
    </source>
</evidence>
<gene>
    <name evidence="3" type="ORF">SAMN04488514_10296</name>
</gene>
<dbReference type="PANTHER" id="PTHR30572:SF18">
    <property type="entry name" value="ABC-TYPE MACROLIDE FAMILY EXPORT SYSTEM PERMEASE COMPONENT 2"/>
    <property type="match status" value="1"/>
</dbReference>
<name>A0A1G9LJS4_9FLAO</name>
<evidence type="ECO:0000256" key="1">
    <source>
        <dbReference type="SAM" id="Phobius"/>
    </source>
</evidence>
<keyword evidence="1" id="KW-0812">Transmembrane</keyword>
<dbReference type="GO" id="GO:0022857">
    <property type="term" value="F:transmembrane transporter activity"/>
    <property type="evidence" value="ECO:0007669"/>
    <property type="project" value="TreeGrafter"/>
</dbReference>